<sequence>MSNVIDSKSKELALLFGTFLIAISGLVYQLIEGTLSSYLMGDSIYHFSLVIGLFMSSMGIGAWFSRYIKINLEHAFVQLQLAIALLGGFSAFILFLAFAYINNYDPFLYLLTISLGSMLGVEIPLIINILKENFSLQTNISNVFTVDYIGALFASLLFPLVLVPQLGLMQTSFLFGLLNLFVASISWYIFRELLGKKYLVYLFTIFVILILGFWQSSQLTSMMENKLYKNNIIYSTQTPYQKIVITANSNRVQCYINGAIQFDSIDEHRYHESLVHPVMLSTPKHENILIIGGGDGMALREVLKYDDISKITLVDLDPAMTKIFKEHETLSQLNEHAYDNPIVKVINLDAWKFIEKSNLLYDVIILDLPDPNNISLSRLYSKTFYKVLTKHLSRSGAMVTQATSPMFTTKAFWSVNETMKSTGLNTKPYHTYVPSFGEWGFVMASKLPINFEKYEPRADLKYLNKEVLKRMEIFEKDIAKLDVEANKLSTHRLIKYYNEGWKIWYE</sequence>
<accession>A0A6S6TNB7</accession>
<feature type="binding site" evidence="5">
    <location>
        <position position="295"/>
    </location>
    <ligand>
        <name>spermidine</name>
        <dbReference type="ChEBI" id="CHEBI:57834"/>
    </ligand>
</feature>
<feature type="transmembrane region" description="Helical" evidence="5">
    <location>
        <begin position="198"/>
        <end position="216"/>
    </location>
</feature>
<comment type="function">
    <text evidence="5">Catalyzes the irreversible transfer of a propylamine group from the amino donor S-adenosylmethioninamine (decarboxy-AdoMet) to putrescine (1,4-diaminobutane) to yield spermidine.</text>
</comment>
<evidence type="ECO:0000256" key="3">
    <source>
        <dbReference type="ARBA" id="ARBA00023066"/>
    </source>
</evidence>
<dbReference type="UniPathway" id="UPA00248">
    <property type="reaction ID" value="UER00314"/>
</dbReference>
<protein>
    <recommendedName>
        <fullName evidence="5">Polyamine aminopropyltransferase</fullName>
    </recommendedName>
    <alternativeName>
        <fullName evidence="5">Putrescine aminopropyltransferase</fullName>
        <shortName evidence="5">PAPT</shortName>
    </alternativeName>
    <alternativeName>
        <fullName evidence="5">Spermidine synthase</fullName>
        <shortName evidence="5">SPDS</shortName>
        <shortName evidence="5">SPDSY</shortName>
        <ecNumber evidence="5">2.5.1.16</ecNumber>
    </alternativeName>
</protein>
<feature type="binding site" evidence="5">
    <location>
        <position position="241"/>
    </location>
    <ligand>
        <name>S-methyl-5'-thioadenosine</name>
        <dbReference type="ChEBI" id="CHEBI:17509"/>
    </ligand>
</feature>
<feature type="binding site" evidence="5">
    <location>
        <position position="315"/>
    </location>
    <ligand>
        <name>S-methyl-5'-thioadenosine</name>
        <dbReference type="ChEBI" id="CHEBI:17509"/>
    </ligand>
</feature>
<evidence type="ECO:0000259" key="7">
    <source>
        <dbReference type="PROSITE" id="PS51006"/>
    </source>
</evidence>
<dbReference type="AlphaFoldDB" id="A0A6S6TNB7"/>
<dbReference type="GO" id="GO:0004766">
    <property type="term" value="F:spermidine synthase activity"/>
    <property type="evidence" value="ECO:0007669"/>
    <property type="project" value="UniProtKB-UniRule"/>
</dbReference>
<feature type="binding site" evidence="5">
    <location>
        <begin position="349"/>
        <end position="350"/>
    </location>
    <ligand>
        <name>S-methyl-5'-thioadenosine</name>
        <dbReference type="ChEBI" id="CHEBI:17509"/>
    </ligand>
</feature>
<dbReference type="GO" id="GO:0005886">
    <property type="term" value="C:plasma membrane"/>
    <property type="evidence" value="ECO:0007669"/>
    <property type="project" value="UniProtKB-SubCell"/>
</dbReference>
<dbReference type="InterPro" id="IPR029063">
    <property type="entry name" value="SAM-dependent_MTases_sf"/>
</dbReference>
<comment type="pathway">
    <text evidence="5">Amine and polyamine biosynthesis; spermidine biosynthesis; spermidine from putrescine: step 1/1.</text>
</comment>
<keyword evidence="5" id="KW-0812">Transmembrane</keyword>
<dbReference type="PANTHER" id="PTHR43317:SF1">
    <property type="entry name" value="THERMOSPERMINE SYNTHASE ACAULIS5"/>
    <property type="match status" value="1"/>
</dbReference>
<dbReference type="EC" id="2.5.1.16" evidence="5"/>
<feature type="binding site" evidence="5">
    <location>
        <position position="271"/>
    </location>
    <ligand>
        <name>spermidine</name>
        <dbReference type="ChEBI" id="CHEBI:57834"/>
    </ligand>
</feature>
<feature type="transmembrane region" description="Helical" evidence="5">
    <location>
        <begin position="107"/>
        <end position="130"/>
    </location>
</feature>
<dbReference type="Gene3D" id="3.40.50.150">
    <property type="entry name" value="Vaccinia Virus protein VP39"/>
    <property type="match status" value="1"/>
</dbReference>
<keyword evidence="5" id="KW-1003">Cell membrane</keyword>
<dbReference type="SUPFAM" id="SSF53335">
    <property type="entry name" value="S-adenosyl-L-methionine-dependent methyltransferases"/>
    <property type="match status" value="1"/>
</dbReference>
<comment type="similarity">
    <text evidence="1 5">Belongs to the spermidine/spermine synthase family.</text>
</comment>
<dbReference type="NCBIfam" id="NF002956">
    <property type="entry name" value="PRK03612.1"/>
    <property type="match status" value="1"/>
</dbReference>
<keyword evidence="3 5" id="KW-0745">Spermidine biosynthesis</keyword>
<evidence type="ECO:0000256" key="4">
    <source>
        <dbReference type="ARBA" id="ARBA00023115"/>
    </source>
</evidence>
<feature type="transmembrane region" description="Helical" evidence="5">
    <location>
        <begin position="12"/>
        <end position="31"/>
    </location>
</feature>
<dbReference type="PANTHER" id="PTHR43317">
    <property type="entry name" value="THERMOSPERMINE SYNTHASE ACAULIS5"/>
    <property type="match status" value="1"/>
</dbReference>
<organism evidence="8">
    <name type="scientific">uncultured Sulfurovum sp</name>
    <dbReference type="NCBI Taxonomy" id="269237"/>
    <lineage>
        <taxon>Bacteria</taxon>
        <taxon>Pseudomonadati</taxon>
        <taxon>Campylobacterota</taxon>
        <taxon>Epsilonproteobacteria</taxon>
        <taxon>Campylobacterales</taxon>
        <taxon>Sulfurovaceae</taxon>
        <taxon>Sulfurovum</taxon>
        <taxon>environmental samples</taxon>
    </lineage>
</organism>
<feature type="transmembrane region" description="Helical" evidence="5">
    <location>
        <begin position="43"/>
        <end position="64"/>
    </location>
</feature>
<feature type="transmembrane region" description="Helical" evidence="5">
    <location>
        <begin position="76"/>
        <end position="101"/>
    </location>
</feature>
<dbReference type="GO" id="GO:0010487">
    <property type="term" value="F:thermospermine synthase activity"/>
    <property type="evidence" value="ECO:0007669"/>
    <property type="project" value="UniProtKB-ARBA"/>
</dbReference>
<dbReference type="InterPro" id="IPR001045">
    <property type="entry name" value="Spermi_synthase"/>
</dbReference>
<gene>
    <name evidence="5" type="primary">speE</name>
    <name evidence="8" type="ORF">HELGO_WM19304</name>
</gene>
<keyword evidence="5" id="KW-1133">Transmembrane helix</keyword>
<comment type="catalytic activity">
    <reaction evidence="5">
        <text>S-adenosyl 3-(methylsulfanyl)propylamine + putrescine = S-methyl-5'-thioadenosine + spermidine + H(+)</text>
        <dbReference type="Rhea" id="RHEA:12721"/>
        <dbReference type="ChEBI" id="CHEBI:15378"/>
        <dbReference type="ChEBI" id="CHEBI:17509"/>
        <dbReference type="ChEBI" id="CHEBI:57443"/>
        <dbReference type="ChEBI" id="CHEBI:57834"/>
        <dbReference type="ChEBI" id="CHEBI:326268"/>
        <dbReference type="EC" id="2.5.1.16"/>
    </reaction>
</comment>
<comment type="subcellular location">
    <subcellularLocation>
        <location evidence="5">Cell membrane</location>
        <topology evidence="5">Multi-pass membrane protein</topology>
    </subcellularLocation>
</comment>
<dbReference type="PROSITE" id="PS51006">
    <property type="entry name" value="PABS_2"/>
    <property type="match status" value="1"/>
</dbReference>
<dbReference type="PROSITE" id="PS01330">
    <property type="entry name" value="PABS_1"/>
    <property type="match status" value="1"/>
</dbReference>
<dbReference type="FunFam" id="3.40.50.150:FF:000088">
    <property type="entry name" value="Polyamine aminopropyltransferase"/>
    <property type="match status" value="1"/>
</dbReference>
<dbReference type="GO" id="GO:0008295">
    <property type="term" value="P:spermidine biosynthetic process"/>
    <property type="evidence" value="ECO:0007669"/>
    <property type="project" value="UniProtKB-UniRule"/>
</dbReference>
<evidence type="ECO:0000256" key="2">
    <source>
        <dbReference type="ARBA" id="ARBA00022679"/>
    </source>
</evidence>
<dbReference type="HAMAP" id="MF_00198">
    <property type="entry name" value="Spermidine_synth"/>
    <property type="match status" value="1"/>
</dbReference>
<dbReference type="CDD" id="cd02440">
    <property type="entry name" value="AdoMet_MTases"/>
    <property type="match status" value="1"/>
</dbReference>
<evidence type="ECO:0000256" key="1">
    <source>
        <dbReference type="ARBA" id="ARBA00007867"/>
    </source>
</evidence>
<keyword evidence="5" id="KW-0472">Membrane</keyword>
<dbReference type="Pfam" id="PF01564">
    <property type="entry name" value="Spermine_synth"/>
    <property type="match status" value="1"/>
</dbReference>
<dbReference type="InterPro" id="IPR030374">
    <property type="entry name" value="PABS"/>
</dbReference>
<reference evidence="8" key="1">
    <citation type="submission" date="2020-01" db="EMBL/GenBank/DDBJ databases">
        <authorList>
            <person name="Meier V. D."/>
            <person name="Meier V D."/>
        </authorList>
    </citation>
    <scope>NUCLEOTIDE SEQUENCE</scope>
    <source>
        <strain evidence="8">HLG_WM_MAG_02</strain>
    </source>
</reference>
<name>A0A6S6TNB7_9BACT</name>
<evidence type="ECO:0000256" key="5">
    <source>
        <dbReference type="HAMAP-Rule" id="MF_00198"/>
    </source>
</evidence>
<comment type="caution">
    <text evidence="5">Lacks conserved residue(s) required for the propagation of feature annotation.</text>
</comment>
<feature type="transmembrane region" description="Helical" evidence="5">
    <location>
        <begin position="168"/>
        <end position="189"/>
    </location>
</feature>
<evidence type="ECO:0000256" key="6">
    <source>
        <dbReference type="PROSITE-ProRule" id="PRU00354"/>
    </source>
</evidence>
<feature type="domain" description="PABS" evidence="7">
    <location>
        <begin position="212"/>
        <end position="446"/>
    </location>
</feature>
<proteinExistence type="inferred from homology"/>
<feature type="transmembrane region" description="Helical" evidence="5">
    <location>
        <begin position="142"/>
        <end position="162"/>
    </location>
</feature>
<comment type="subunit">
    <text evidence="5">Homodimer or homotetramer.</text>
</comment>
<dbReference type="InterPro" id="IPR030373">
    <property type="entry name" value="PABS_CS"/>
</dbReference>
<evidence type="ECO:0000313" key="8">
    <source>
        <dbReference type="EMBL" id="CAA6820755.1"/>
    </source>
</evidence>
<feature type="active site" description="Proton acceptor" evidence="5 6">
    <location>
        <position position="367"/>
    </location>
</feature>
<keyword evidence="4 5" id="KW-0620">Polyamine biosynthesis</keyword>
<keyword evidence="2 5" id="KW-0808">Transferase</keyword>
<dbReference type="EMBL" id="CACVAZ010000135">
    <property type="protein sequence ID" value="CAA6820755.1"/>
    <property type="molecule type" value="Genomic_DNA"/>
</dbReference>